<evidence type="ECO:0000313" key="3">
    <source>
        <dbReference type="Proteomes" id="UP000425916"/>
    </source>
</evidence>
<organism evidence="2 3">
    <name type="scientific">Neomoorella glycerini</name>
    <dbReference type="NCBI Taxonomy" id="55779"/>
    <lineage>
        <taxon>Bacteria</taxon>
        <taxon>Bacillati</taxon>
        <taxon>Bacillota</taxon>
        <taxon>Clostridia</taxon>
        <taxon>Neomoorellales</taxon>
        <taxon>Neomoorellaceae</taxon>
        <taxon>Neomoorella</taxon>
    </lineage>
</organism>
<dbReference type="AlphaFoldDB" id="A0A6I5ZPW7"/>
<dbReference type="OrthoDB" id="9805230at2"/>
<proteinExistence type="inferred from homology"/>
<dbReference type="InterPro" id="IPR037171">
    <property type="entry name" value="NagB/RpiA_transferase-like"/>
</dbReference>
<dbReference type="PANTHER" id="PTHR43293:SF3">
    <property type="entry name" value="CHOLESTEROL RING-CLEAVING HYDROLASE IPDB SUBUNIT"/>
    <property type="match status" value="1"/>
</dbReference>
<evidence type="ECO:0000256" key="1">
    <source>
        <dbReference type="ARBA" id="ARBA00007047"/>
    </source>
</evidence>
<evidence type="ECO:0000313" key="2">
    <source>
        <dbReference type="EMBL" id="QGP91629.1"/>
    </source>
</evidence>
<accession>A0A6I5ZPW7</accession>
<dbReference type="RefSeq" id="WP_156272236.1">
    <property type="nucleotide sequence ID" value="NZ_CP046244.1"/>
</dbReference>
<protein>
    <submittedName>
        <fullName evidence="2">3-oxoadipate CoA-transferase subunit B</fullName>
        <ecNumber evidence="2">2.8.3.6</ecNumber>
    </submittedName>
</protein>
<dbReference type="Proteomes" id="UP000425916">
    <property type="component" value="Chromosome"/>
</dbReference>
<dbReference type="EMBL" id="CP046244">
    <property type="protein sequence ID" value="QGP91629.1"/>
    <property type="molecule type" value="Genomic_DNA"/>
</dbReference>
<dbReference type="EC" id="2.8.3.6" evidence="2"/>
<keyword evidence="2" id="KW-0808">Transferase</keyword>
<comment type="similarity">
    <text evidence="1">Belongs to the 3-oxoacid CoA-transferase subunit B family.</text>
</comment>
<reference evidence="2 3" key="1">
    <citation type="submission" date="2019-11" db="EMBL/GenBank/DDBJ databases">
        <title>Genome sequence of Moorella glycerini DSM11254.</title>
        <authorList>
            <person name="Poehlein A."/>
            <person name="Boeer T."/>
            <person name="Daniel R."/>
        </authorList>
    </citation>
    <scope>NUCLEOTIDE SEQUENCE [LARGE SCALE GENOMIC DNA]</scope>
    <source>
        <strain evidence="2 3">DSM 11254</strain>
    </source>
</reference>
<sequence length="281" mass="30924">MTDVTYCTIDELMAVCLARTIKDHDVVFNGVAVALPFTAIMLAKHTHARNCVFLGGLPAGVDPQPPFLPPTSADAVMLHGAVTILPLHEIFDLAQKGKLDRIFFGGAQIDKYGNLNNTLIGSKEKIKVKLPGGAGASNLSCFAKNFTVWTSRHQVKPADSRKNYTLVEKVDFITTMGHVTPSGTRKEMGLRGGGPDWVITDLGVFDFTASGELRLKTLHPGVTMEELLDNTSFRPVMAEPLGETPLPTREEIELIRRLDPLNVRKREFSASQLERRYPVKN</sequence>
<dbReference type="SMART" id="SM00882">
    <property type="entry name" value="CoA_trans"/>
    <property type="match status" value="1"/>
</dbReference>
<dbReference type="InterPro" id="IPR004165">
    <property type="entry name" value="CoA_trans_fam_I"/>
</dbReference>
<gene>
    <name evidence="2" type="primary">catJ</name>
    <name evidence="2" type="ORF">MGLY_09700</name>
</gene>
<dbReference type="Gene3D" id="3.40.1080.10">
    <property type="entry name" value="Glutaconate Coenzyme A-transferase"/>
    <property type="match status" value="1"/>
</dbReference>
<dbReference type="PANTHER" id="PTHR43293">
    <property type="entry name" value="ACETATE COA-TRANSFERASE YDIF"/>
    <property type="match status" value="1"/>
</dbReference>
<dbReference type="Pfam" id="PF01144">
    <property type="entry name" value="CoA_trans"/>
    <property type="match status" value="1"/>
</dbReference>
<name>A0A6I5ZPW7_9FIRM</name>
<dbReference type="SUPFAM" id="SSF100950">
    <property type="entry name" value="NagB/RpiA/CoA transferase-like"/>
    <property type="match status" value="1"/>
</dbReference>
<keyword evidence="3" id="KW-1185">Reference proteome</keyword>
<dbReference type="GO" id="GO:0047569">
    <property type="term" value="F:3-oxoadipate CoA-transferase activity"/>
    <property type="evidence" value="ECO:0007669"/>
    <property type="project" value="UniProtKB-EC"/>
</dbReference>